<dbReference type="AlphaFoldDB" id="A0AAD6Q8Q7"/>
<organism evidence="1 2">
    <name type="scientific">Populus alba x Populus x berolinensis</name>
    <dbReference type="NCBI Taxonomy" id="444605"/>
    <lineage>
        <taxon>Eukaryota</taxon>
        <taxon>Viridiplantae</taxon>
        <taxon>Streptophyta</taxon>
        <taxon>Embryophyta</taxon>
        <taxon>Tracheophyta</taxon>
        <taxon>Spermatophyta</taxon>
        <taxon>Magnoliopsida</taxon>
        <taxon>eudicotyledons</taxon>
        <taxon>Gunneridae</taxon>
        <taxon>Pentapetalae</taxon>
        <taxon>rosids</taxon>
        <taxon>fabids</taxon>
        <taxon>Malpighiales</taxon>
        <taxon>Salicaceae</taxon>
        <taxon>Saliceae</taxon>
        <taxon>Populus</taxon>
    </lineage>
</organism>
<name>A0AAD6Q8Q7_9ROSI</name>
<gene>
    <name evidence="1" type="ORF">NC653_026268</name>
</gene>
<sequence>MIPCKIFETKASWDMSLSNNTRLSYRNGGKWEPLSYHVQGWISIMSVGKSMASFMYFDHLLFLAVYAC</sequence>
<keyword evidence="2" id="KW-1185">Reference proteome</keyword>
<reference evidence="1" key="1">
    <citation type="journal article" date="2023" name="Mol. Ecol. Resour.">
        <title>Chromosome-level genome assembly of a triploid poplar Populus alba 'Berolinensis'.</title>
        <authorList>
            <person name="Chen S."/>
            <person name="Yu Y."/>
            <person name="Wang X."/>
            <person name="Wang S."/>
            <person name="Zhang T."/>
            <person name="Zhou Y."/>
            <person name="He R."/>
            <person name="Meng N."/>
            <person name="Wang Y."/>
            <person name="Liu W."/>
            <person name="Liu Z."/>
            <person name="Liu J."/>
            <person name="Guo Q."/>
            <person name="Huang H."/>
            <person name="Sederoff R.R."/>
            <person name="Wang G."/>
            <person name="Qu G."/>
            <person name="Chen S."/>
        </authorList>
    </citation>
    <scope>NUCLEOTIDE SEQUENCE</scope>
    <source>
        <strain evidence="1">SC-2020</strain>
    </source>
</reference>
<accession>A0AAD6Q8Q7</accession>
<proteinExistence type="predicted"/>
<dbReference type="Proteomes" id="UP001164929">
    <property type="component" value="Chromosome 10"/>
</dbReference>
<dbReference type="EMBL" id="JAQIZT010000010">
    <property type="protein sequence ID" value="KAJ6983409.1"/>
    <property type="molecule type" value="Genomic_DNA"/>
</dbReference>
<protein>
    <submittedName>
        <fullName evidence="1">Uncharacterized protein</fullName>
    </submittedName>
</protein>
<comment type="caution">
    <text evidence="1">The sequence shown here is derived from an EMBL/GenBank/DDBJ whole genome shotgun (WGS) entry which is preliminary data.</text>
</comment>
<evidence type="ECO:0000313" key="2">
    <source>
        <dbReference type="Proteomes" id="UP001164929"/>
    </source>
</evidence>
<evidence type="ECO:0000313" key="1">
    <source>
        <dbReference type="EMBL" id="KAJ6983409.1"/>
    </source>
</evidence>